<dbReference type="InterPro" id="IPR018959">
    <property type="entry name" value="DUF1989"/>
</dbReference>
<feature type="domain" description="DUF1989" evidence="1">
    <location>
        <begin position="19"/>
        <end position="182"/>
    </location>
</feature>
<keyword evidence="3" id="KW-1185">Reference proteome</keyword>
<dbReference type="Proteomes" id="UP000799766">
    <property type="component" value="Unassembled WGS sequence"/>
</dbReference>
<reference evidence="2" key="1">
    <citation type="journal article" date="2020" name="Stud. Mycol.">
        <title>101 Dothideomycetes genomes: a test case for predicting lifestyles and emergence of pathogens.</title>
        <authorList>
            <person name="Haridas S."/>
            <person name="Albert R."/>
            <person name="Binder M."/>
            <person name="Bloem J."/>
            <person name="Labutti K."/>
            <person name="Salamov A."/>
            <person name="Andreopoulos B."/>
            <person name="Baker S."/>
            <person name="Barry K."/>
            <person name="Bills G."/>
            <person name="Bluhm B."/>
            <person name="Cannon C."/>
            <person name="Castanera R."/>
            <person name="Culley D."/>
            <person name="Daum C."/>
            <person name="Ezra D."/>
            <person name="Gonzalez J."/>
            <person name="Henrissat B."/>
            <person name="Kuo A."/>
            <person name="Liang C."/>
            <person name="Lipzen A."/>
            <person name="Lutzoni F."/>
            <person name="Magnuson J."/>
            <person name="Mondo S."/>
            <person name="Nolan M."/>
            <person name="Ohm R."/>
            <person name="Pangilinan J."/>
            <person name="Park H.-J."/>
            <person name="Ramirez L."/>
            <person name="Alfaro M."/>
            <person name="Sun H."/>
            <person name="Tritt A."/>
            <person name="Yoshinaga Y."/>
            <person name="Zwiers L.-H."/>
            <person name="Turgeon B."/>
            <person name="Goodwin S."/>
            <person name="Spatafora J."/>
            <person name="Crous P."/>
            <person name="Grigoriev I."/>
        </authorList>
    </citation>
    <scope>NUCLEOTIDE SEQUENCE</scope>
    <source>
        <strain evidence="2">ATCC 16933</strain>
    </source>
</reference>
<dbReference type="AlphaFoldDB" id="A0A6A6P3Y9"/>
<protein>
    <recommendedName>
        <fullName evidence="1">DUF1989 domain-containing protein</fullName>
    </recommendedName>
</protein>
<organism evidence="2 3">
    <name type="scientific">Lineolata rhizophorae</name>
    <dbReference type="NCBI Taxonomy" id="578093"/>
    <lineage>
        <taxon>Eukaryota</taxon>
        <taxon>Fungi</taxon>
        <taxon>Dikarya</taxon>
        <taxon>Ascomycota</taxon>
        <taxon>Pezizomycotina</taxon>
        <taxon>Dothideomycetes</taxon>
        <taxon>Dothideomycetes incertae sedis</taxon>
        <taxon>Lineolatales</taxon>
        <taxon>Lineolataceae</taxon>
        <taxon>Lineolata</taxon>
    </lineage>
</organism>
<dbReference type="OrthoDB" id="504708at2759"/>
<sequence>MRVLEAATDDSVPSISRTIVPAGHGYSFAVSAGERFRIVDLHGQQVVDFMAWARTGRRCHLDEKVSMAYTRYHHYGATPSTGDYLWTNRDRELFRITDDTVRVHDMTFMACFPELYEKRGLRGHRACASNIAEAMAPWGMKNHLEVADPFNLFQNTPLYAIKGNLLSSRPGDFIEFEALDDAVVAISCCPYDLDGFNGGKITDVAVMTGFRLSPRKPENASLESDSTPGSA</sequence>
<dbReference type="PANTHER" id="PTHR31527:SF0">
    <property type="entry name" value="RE64534P"/>
    <property type="match status" value="1"/>
</dbReference>
<evidence type="ECO:0000313" key="2">
    <source>
        <dbReference type="EMBL" id="KAF2458599.1"/>
    </source>
</evidence>
<accession>A0A6A6P3Y9</accession>
<name>A0A6A6P3Y9_9PEZI</name>
<proteinExistence type="predicted"/>
<evidence type="ECO:0000259" key="1">
    <source>
        <dbReference type="Pfam" id="PF09347"/>
    </source>
</evidence>
<gene>
    <name evidence="2" type="ORF">BDY21DRAFT_340730</name>
</gene>
<evidence type="ECO:0000313" key="3">
    <source>
        <dbReference type="Proteomes" id="UP000799766"/>
    </source>
</evidence>
<dbReference type="Pfam" id="PF09347">
    <property type="entry name" value="DUF1989"/>
    <property type="match status" value="1"/>
</dbReference>
<dbReference type="PANTHER" id="PTHR31527">
    <property type="entry name" value="RE64534P"/>
    <property type="match status" value="1"/>
</dbReference>
<dbReference type="EMBL" id="MU001677">
    <property type="protein sequence ID" value="KAF2458599.1"/>
    <property type="molecule type" value="Genomic_DNA"/>
</dbReference>